<dbReference type="GO" id="GO:0005886">
    <property type="term" value="C:plasma membrane"/>
    <property type="evidence" value="ECO:0007669"/>
    <property type="project" value="TreeGrafter"/>
</dbReference>
<dbReference type="InterPro" id="IPR037257">
    <property type="entry name" value="T2SS_E_N_sf"/>
</dbReference>
<dbReference type="PANTHER" id="PTHR30258">
    <property type="entry name" value="TYPE II SECRETION SYSTEM PROTEIN GSPE-RELATED"/>
    <property type="match status" value="1"/>
</dbReference>
<dbReference type="GO" id="GO:0016887">
    <property type="term" value="F:ATP hydrolysis activity"/>
    <property type="evidence" value="ECO:0007669"/>
    <property type="project" value="TreeGrafter"/>
</dbReference>
<dbReference type="Pfam" id="PF00437">
    <property type="entry name" value="T2SSE"/>
    <property type="match status" value="1"/>
</dbReference>
<organism evidence="4">
    <name type="scientific">marine sediment metagenome</name>
    <dbReference type="NCBI Taxonomy" id="412755"/>
    <lineage>
        <taxon>unclassified sequences</taxon>
        <taxon>metagenomes</taxon>
        <taxon>ecological metagenomes</taxon>
    </lineage>
</organism>
<feature type="domain" description="AAA+ ATPase" evidence="3">
    <location>
        <begin position="325"/>
        <end position="447"/>
    </location>
</feature>
<sequence length="448" mass="49761">MPKKRGHLGEILYKAGVVKKEALVDAIKTSRANKKRLGEVLLELGLVNEDTLTKAIAKQFGLKYVNPEKISIPAEAVKLIPPDVMQKHNILPLGMSNGRLKLIIGDPLDLDMMDAIRFRLNAELDCYLASPSRIRSYIKESLGQTEAVVEEEEDRLKHSIDATAAELAEAGHELQAEALRAQAEGGDDEGPIVRLVNLIIDSAYYMRASDIHLEPMADRVRVRYRVDGVCLEKDNIPKNMQAPMITRLKILSGMDIAEKRLPQDGRIKRTIGGQDIDFRVSALPGYHGESIVLRILRPDAVNIGIQSLGFEQKDYERFQRIIKRPNGIFLVTGPTGSGKTTTLYAALQELNKPDKKIITAEDPVEYNFAGMNQCQVKEDIGLTFERIMRAMLRQAPNIVLIGEIRDSVVADIAIQAALTGHLVFSTLHTNDALSSITRLIDMGVKPFL</sequence>
<dbReference type="Gene3D" id="3.40.50.300">
    <property type="entry name" value="P-loop containing nucleotide triphosphate hydrolases"/>
    <property type="match status" value="1"/>
</dbReference>
<reference evidence="4" key="1">
    <citation type="journal article" date="2014" name="Front. Microbiol.">
        <title>High frequency of phylogenetically diverse reductive dehalogenase-homologous genes in deep subseafloor sedimentary metagenomes.</title>
        <authorList>
            <person name="Kawai M."/>
            <person name="Futagami T."/>
            <person name="Toyoda A."/>
            <person name="Takaki Y."/>
            <person name="Nishi S."/>
            <person name="Hori S."/>
            <person name="Arai W."/>
            <person name="Tsubouchi T."/>
            <person name="Morono Y."/>
            <person name="Uchiyama I."/>
            <person name="Ito T."/>
            <person name="Fujiyama A."/>
            <person name="Inagaki F."/>
            <person name="Takami H."/>
        </authorList>
    </citation>
    <scope>NUCLEOTIDE SEQUENCE</scope>
    <source>
        <strain evidence="4">Expedition CK06-06</strain>
    </source>
</reference>
<dbReference type="InterPro" id="IPR001482">
    <property type="entry name" value="T2SS/T4SS_dom"/>
</dbReference>
<comment type="caution">
    <text evidence="4">The sequence shown here is derived from an EMBL/GenBank/DDBJ whole genome shotgun (WGS) entry which is preliminary data.</text>
</comment>
<dbReference type="CDD" id="cd01129">
    <property type="entry name" value="PulE-GspE-like"/>
    <property type="match status" value="1"/>
</dbReference>
<dbReference type="Pfam" id="PF05157">
    <property type="entry name" value="MshEN"/>
    <property type="match status" value="1"/>
</dbReference>
<dbReference type="EMBL" id="BARS01000664">
    <property type="protein sequence ID" value="GAF80761.1"/>
    <property type="molecule type" value="Genomic_DNA"/>
</dbReference>
<dbReference type="InterPro" id="IPR027417">
    <property type="entry name" value="P-loop_NTPase"/>
</dbReference>
<dbReference type="AlphaFoldDB" id="X0T044"/>
<evidence type="ECO:0000256" key="1">
    <source>
        <dbReference type="ARBA" id="ARBA00022741"/>
    </source>
</evidence>
<protein>
    <recommendedName>
        <fullName evidence="3">AAA+ ATPase domain-containing protein</fullName>
    </recommendedName>
</protein>
<name>X0T044_9ZZZZ</name>
<evidence type="ECO:0000313" key="4">
    <source>
        <dbReference type="EMBL" id="GAF80761.1"/>
    </source>
</evidence>
<gene>
    <name evidence="4" type="ORF">S01H1_01515</name>
</gene>
<dbReference type="SMART" id="SM00382">
    <property type="entry name" value="AAA"/>
    <property type="match status" value="1"/>
</dbReference>
<accession>X0T044</accession>
<keyword evidence="1" id="KW-0547">Nucleotide-binding</keyword>
<feature type="non-terminal residue" evidence="4">
    <location>
        <position position="448"/>
    </location>
</feature>
<dbReference type="InterPro" id="IPR007831">
    <property type="entry name" value="T2SS_GspE_N"/>
</dbReference>
<dbReference type="SUPFAM" id="SSF160246">
    <property type="entry name" value="EspE N-terminal domain-like"/>
    <property type="match status" value="1"/>
</dbReference>
<dbReference type="Gene3D" id="3.30.300.160">
    <property type="entry name" value="Type II secretion system, protein E, N-terminal domain"/>
    <property type="match status" value="1"/>
</dbReference>
<keyword evidence="2" id="KW-0067">ATP-binding</keyword>
<evidence type="ECO:0000259" key="3">
    <source>
        <dbReference type="SMART" id="SM00382"/>
    </source>
</evidence>
<dbReference type="Gene3D" id="3.30.450.90">
    <property type="match status" value="1"/>
</dbReference>
<dbReference type="PANTHER" id="PTHR30258:SF1">
    <property type="entry name" value="PROTEIN TRANSPORT PROTEIN HOFB HOMOLOG"/>
    <property type="match status" value="1"/>
</dbReference>
<dbReference type="SUPFAM" id="SSF52540">
    <property type="entry name" value="P-loop containing nucleoside triphosphate hydrolases"/>
    <property type="match status" value="1"/>
</dbReference>
<dbReference type="InterPro" id="IPR003593">
    <property type="entry name" value="AAA+_ATPase"/>
</dbReference>
<evidence type="ECO:0000256" key="2">
    <source>
        <dbReference type="ARBA" id="ARBA00022840"/>
    </source>
</evidence>
<proteinExistence type="predicted"/>
<dbReference type="GO" id="GO:0005524">
    <property type="term" value="F:ATP binding"/>
    <property type="evidence" value="ECO:0007669"/>
    <property type="project" value="UniProtKB-KW"/>
</dbReference>
<dbReference type="FunFam" id="3.30.450.90:FF:000001">
    <property type="entry name" value="Type II secretion system ATPase GspE"/>
    <property type="match status" value="1"/>
</dbReference>